<dbReference type="PIRSF" id="PIRSF006054">
    <property type="entry name" value="UCP006054"/>
    <property type="match status" value="1"/>
</dbReference>
<evidence type="ECO:0000313" key="3">
    <source>
        <dbReference type="Proteomes" id="UP000241426"/>
    </source>
</evidence>
<dbReference type="GO" id="GO:0080146">
    <property type="term" value="F:L-cysteine desulfhydrase activity"/>
    <property type="evidence" value="ECO:0007669"/>
    <property type="project" value="TreeGrafter"/>
</dbReference>
<dbReference type="HAMAP" id="MF_01845">
    <property type="entry name" value="UPF0597"/>
    <property type="match status" value="1"/>
</dbReference>
<dbReference type="Pfam" id="PF03313">
    <property type="entry name" value="SDH_alpha"/>
    <property type="match status" value="1"/>
</dbReference>
<dbReference type="PANTHER" id="PTHR30501">
    <property type="entry name" value="UPF0597 PROTEIN YHAM"/>
    <property type="match status" value="1"/>
</dbReference>
<dbReference type="Proteomes" id="UP000241426">
    <property type="component" value="Unassembled WGS sequence"/>
</dbReference>
<accession>A0A2T3KA22</accession>
<gene>
    <name evidence="2" type="ORF">C9J27_25920</name>
</gene>
<dbReference type="EMBL" id="PYNF01000060">
    <property type="protein sequence ID" value="PSU87923.1"/>
    <property type="molecule type" value="Genomic_DNA"/>
</dbReference>
<organism evidence="2 3">
    <name type="scientific">Photobacterium kishitanii</name>
    <dbReference type="NCBI Taxonomy" id="318456"/>
    <lineage>
        <taxon>Bacteria</taxon>
        <taxon>Pseudomonadati</taxon>
        <taxon>Pseudomonadota</taxon>
        <taxon>Gammaproteobacteria</taxon>
        <taxon>Vibrionales</taxon>
        <taxon>Vibrionaceae</taxon>
        <taxon>Photobacterium</taxon>
    </lineage>
</organism>
<dbReference type="AlphaFoldDB" id="A0A0B7JDQ4"/>
<comment type="similarity">
    <text evidence="1">Belongs to the UPF0597 family.</text>
</comment>
<protein>
    <recommendedName>
        <fullName evidence="1">UPF0597 protein C9J27_25920</fullName>
    </recommendedName>
</protein>
<dbReference type="RefSeq" id="WP_036795139.1">
    <property type="nucleotide sequence ID" value="NZ_JAUZMX010000001.1"/>
</dbReference>
<dbReference type="eggNOG" id="COG3681">
    <property type="taxonomic scope" value="Bacteria"/>
</dbReference>
<name>A0A0B7JDQ4_9GAMM</name>
<dbReference type="InterPro" id="IPR021144">
    <property type="entry name" value="UPF0597"/>
</dbReference>
<dbReference type="GeneID" id="29944078"/>
<reference evidence="2 3" key="1">
    <citation type="submission" date="2018-01" db="EMBL/GenBank/DDBJ databases">
        <title>Whole genome sequencing of Histamine producing bacteria.</title>
        <authorList>
            <person name="Butler K."/>
        </authorList>
    </citation>
    <scope>NUCLEOTIDE SEQUENCE [LARGE SCALE GENOMIC DNA]</scope>
    <source>
        <strain evidence="2 3">FS-7.2</strain>
    </source>
</reference>
<dbReference type="PANTHER" id="PTHR30501:SF2">
    <property type="entry name" value="UPF0597 PROTEIN YHAM"/>
    <property type="match status" value="1"/>
</dbReference>
<dbReference type="InterPro" id="IPR005130">
    <property type="entry name" value="Ser_deHydtase-like_asu"/>
</dbReference>
<evidence type="ECO:0000313" key="2">
    <source>
        <dbReference type="EMBL" id="PSU87923.1"/>
    </source>
</evidence>
<comment type="caution">
    <text evidence="2">The sequence shown here is derived from an EMBL/GenBank/DDBJ whole genome shotgun (WGS) entry which is preliminary data.</text>
</comment>
<dbReference type="GO" id="GO:0019450">
    <property type="term" value="P:L-cysteine catabolic process to pyruvate"/>
    <property type="evidence" value="ECO:0007669"/>
    <property type="project" value="TreeGrafter"/>
</dbReference>
<sequence>MNTQWKQYKKIINTVVKPAFGCTEPISAAYASAVVAQLLGQEVEELTVQVSDNLYKNSMGVFVPGTGKIGLLIASAVGAIGGNPDGGLEVLVDITPEDVEKAQQLIDAGKVHAGRKDVEEFIYCYAEAKAGGNIATVEISGGHTQIIKKTLNGEVVYDTTTLNGCEQQQKSTASVCDDIDISIAGIYEFATQADFSDIEFILKARELTVALSNEGLENEYGLQVGRTYLKNIENGLLGDGLANRAVMRSASASDARMGGAKLPAMSNYGSGNQGICASMPVIVFAEQCEASDEQLARALIMSHLGAIYMKSFYPPLSPFCGCAVTSSAASMAMTYLQGGSFEQICFAIQNTLSDTTGMFCDGAKSTCAMKVKSSTSSAVMSSLMAIDNHEAHAQGIIANDVETTIRNVGRMVTEGMVDTDRTIINIMSA</sequence>
<evidence type="ECO:0000256" key="1">
    <source>
        <dbReference type="HAMAP-Rule" id="MF_01845"/>
    </source>
</evidence>
<proteinExistence type="inferred from homology"/>
<accession>A0A0B7JDQ4</accession>